<keyword evidence="9" id="KW-0807">Transducer</keyword>
<keyword evidence="2" id="KW-1003">Cell membrane</keyword>
<keyword evidence="5" id="KW-0552">Olfaction</keyword>
<feature type="transmembrane region" description="Helical" evidence="10">
    <location>
        <begin position="21"/>
        <end position="43"/>
    </location>
</feature>
<dbReference type="GeneID" id="105432871"/>
<keyword evidence="6 10" id="KW-1133">Transmembrane helix</keyword>
<dbReference type="InterPro" id="IPR004117">
    <property type="entry name" value="7tm6_olfct_rcpt"/>
</dbReference>
<keyword evidence="3" id="KW-0716">Sensory transduction</keyword>
<dbReference type="GO" id="GO:0005886">
    <property type="term" value="C:plasma membrane"/>
    <property type="evidence" value="ECO:0007669"/>
    <property type="project" value="UniProtKB-SubCell"/>
</dbReference>
<reference evidence="12" key="1">
    <citation type="submission" date="2025-08" db="UniProtKB">
        <authorList>
            <consortium name="RefSeq"/>
        </authorList>
    </citation>
    <scope>IDENTIFICATION</scope>
</reference>
<dbReference type="GO" id="GO:0005549">
    <property type="term" value="F:odorant binding"/>
    <property type="evidence" value="ECO:0007669"/>
    <property type="project" value="InterPro"/>
</dbReference>
<dbReference type="Pfam" id="PF02949">
    <property type="entry name" value="7tm_6"/>
    <property type="match status" value="1"/>
</dbReference>
<evidence type="ECO:0000256" key="3">
    <source>
        <dbReference type="ARBA" id="ARBA00022606"/>
    </source>
</evidence>
<keyword evidence="8" id="KW-0675">Receptor</keyword>
<keyword evidence="7 10" id="KW-0472">Membrane</keyword>
<dbReference type="GO" id="GO:0007165">
    <property type="term" value="P:signal transduction"/>
    <property type="evidence" value="ECO:0007669"/>
    <property type="project" value="UniProtKB-KW"/>
</dbReference>
<dbReference type="OrthoDB" id="6765072at2759"/>
<dbReference type="PANTHER" id="PTHR21137:SF35">
    <property type="entry name" value="ODORANT RECEPTOR 19A-RELATED"/>
    <property type="match status" value="1"/>
</dbReference>
<evidence type="ECO:0000313" key="12">
    <source>
        <dbReference type="RefSeq" id="XP_011646153.1"/>
    </source>
</evidence>
<dbReference type="RefSeq" id="XP_011646153.1">
    <property type="nucleotide sequence ID" value="XM_011647851.2"/>
</dbReference>
<gene>
    <name evidence="12" type="primary">LOC105432871</name>
</gene>
<keyword evidence="11" id="KW-1185">Reference proteome</keyword>
<evidence type="ECO:0000313" key="11">
    <source>
        <dbReference type="Proteomes" id="UP000504615"/>
    </source>
</evidence>
<evidence type="ECO:0000256" key="6">
    <source>
        <dbReference type="ARBA" id="ARBA00022989"/>
    </source>
</evidence>
<dbReference type="PANTHER" id="PTHR21137">
    <property type="entry name" value="ODORANT RECEPTOR"/>
    <property type="match status" value="1"/>
</dbReference>
<organism evidence="11 12">
    <name type="scientific">Pogonomyrmex barbatus</name>
    <name type="common">red harvester ant</name>
    <dbReference type="NCBI Taxonomy" id="144034"/>
    <lineage>
        <taxon>Eukaryota</taxon>
        <taxon>Metazoa</taxon>
        <taxon>Ecdysozoa</taxon>
        <taxon>Arthropoda</taxon>
        <taxon>Hexapoda</taxon>
        <taxon>Insecta</taxon>
        <taxon>Pterygota</taxon>
        <taxon>Neoptera</taxon>
        <taxon>Endopterygota</taxon>
        <taxon>Hymenoptera</taxon>
        <taxon>Apocrita</taxon>
        <taxon>Aculeata</taxon>
        <taxon>Formicoidea</taxon>
        <taxon>Formicidae</taxon>
        <taxon>Myrmicinae</taxon>
        <taxon>Pogonomyrmex</taxon>
    </lineage>
</organism>
<sequence length="165" mass="19395">MIFFYIARFIDIIEIYHTIPFLMDFLGFVLAMGLALAQILTIGGNIERAFRSIGFTFATMVYLFISNYMGQKITDKTSNICERVYNSIWYDAVVSEQKLLLLIMKRRFYPLVLTACKLYVISLQNFGMVREKFITKTIITKNINNFRLFKILQTAMSYCMFMRQT</sequence>
<dbReference type="Proteomes" id="UP000504615">
    <property type="component" value="Unplaced"/>
</dbReference>
<keyword evidence="4 10" id="KW-0812">Transmembrane</keyword>
<accession>A0A6I9WSF0</accession>
<protein>
    <submittedName>
        <fullName evidence="12">Uncharacterized protein LOC105432871 isoform X1</fullName>
    </submittedName>
</protein>
<evidence type="ECO:0000256" key="7">
    <source>
        <dbReference type="ARBA" id="ARBA00023136"/>
    </source>
</evidence>
<evidence type="ECO:0000256" key="2">
    <source>
        <dbReference type="ARBA" id="ARBA00022475"/>
    </source>
</evidence>
<evidence type="ECO:0000256" key="4">
    <source>
        <dbReference type="ARBA" id="ARBA00022692"/>
    </source>
</evidence>
<proteinExistence type="predicted"/>
<evidence type="ECO:0000256" key="8">
    <source>
        <dbReference type="ARBA" id="ARBA00023170"/>
    </source>
</evidence>
<dbReference type="GO" id="GO:0004984">
    <property type="term" value="F:olfactory receptor activity"/>
    <property type="evidence" value="ECO:0007669"/>
    <property type="project" value="InterPro"/>
</dbReference>
<evidence type="ECO:0000256" key="5">
    <source>
        <dbReference type="ARBA" id="ARBA00022725"/>
    </source>
</evidence>
<evidence type="ECO:0000256" key="9">
    <source>
        <dbReference type="ARBA" id="ARBA00023224"/>
    </source>
</evidence>
<dbReference type="KEGG" id="pbar:105432871"/>
<name>A0A6I9WSF0_9HYME</name>
<dbReference type="AlphaFoldDB" id="A0A6I9WSF0"/>
<comment type="subcellular location">
    <subcellularLocation>
        <location evidence="1">Cell membrane</location>
        <topology evidence="1">Multi-pass membrane protein</topology>
    </subcellularLocation>
</comment>
<feature type="transmembrane region" description="Helical" evidence="10">
    <location>
        <begin position="49"/>
        <end position="69"/>
    </location>
</feature>
<evidence type="ECO:0000256" key="10">
    <source>
        <dbReference type="SAM" id="Phobius"/>
    </source>
</evidence>
<evidence type="ECO:0000256" key="1">
    <source>
        <dbReference type="ARBA" id="ARBA00004651"/>
    </source>
</evidence>